<gene>
    <name evidence="2" type="ORF">B0H16DRAFT_1520303</name>
</gene>
<feature type="signal peptide" evidence="1">
    <location>
        <begin position="1"/>
        <end position="26"/>
    </location>
</feature>
<keyword evidence="3" id="KW-1185">Reference proteome</keyword>
<reference evidence="2" key="1">
    <citation type="submission" date="2023-03" db="EMBL/GenBank/DDBJ databases">
        <title>Massive genome expansion in bonnet fungi (Mycena s.s.) driven by repeated elements and novel gene families across ecological guilds.</title>
        <authorList>
            <consortium name="Lawrence Berkeley National Laboratory"/>
            <person name="Harder C.B."/>
            <person name="Miyauchi S."/>
            <person name="Viragh M."/>
            <person name="Kuo A."/>
            <person name="Thoen E."/>
            <person name="Andreopoulos B."/>
            <person name="Lu D."/>
            <person name="Skrede I."/>
            <person name="Drula E."/>
            <person name="Henrissat B."/>
            <person name="Morin E."/>
            <person name="Kohler A."/>
            <person name="Barry K."/>
            <person name="LaButti K."/>
            <person name="Morin E."/>
            <person name="Salamov A."/>
            <person name="Lipzen A."/>
            <person name="Mereny Z."/>
            <person name="Hegedus B."/>
            <person name="Baldrian P."/>
            <person name="Stursova M."/>
            <person name="Weitz H."/>
            <person name="Taylor A."/>
            <person name="Grigoriev I.V."/>
            <person name="Nagy L.G."/>
            <person name="Martin F."/>
            <person name="Kauserud H."/>
        </authorList>
    </citation>
    <scope>NUCLEOTIDE SEQUENCE</scope>
    <source>
        <strain evidence="2">CBHHK182m</strain>
    </source>
</reference>
<evidence type="ECO:0000313" key="2">
    <source>
        <dbReference type="EMBL" id="KAJ7767650.1"/>
    </source>
</evidence>
<organism evidence="2 3">
    <name type="scientific">Mycena metata</name>
    <dbReference type="NCBI Taxonomy" id="1033252"/>
    <lineage>
        <taxon>Eukaryota</taxon>
        <taxon>Fungi</taxon>
        <taxon>Dikarya</taxon>
        <taxon>Basidiomycota</taxon>
        <taxon>Agaricomycotina</taxon>
        <taxon>Agaricomycetes</taxon>
        <taxon>Agaricomycetidae</taxon>
        <taxon>Agaricales</taxon>
        <taxon>Marasmiineae</taxon>
        <taxon>Mycenaceae</taxon>
        <taxon>Mycena</taxon>
    </lineage>
</organism>
<comment type="caution">
    <text evidence="2">The sequence shown here is derived from an EMBL/GenBank/DDBJ whole genome shotgun (WGS) entry which is preliminary data.</text>
</comment>
<name>A0AAD7JLW5_9AGAR</name>
<dbReference type="EMBL" id="JARKIB010000021">
    <property type="protein sequence ID" value="KAJ7767650.1"/>
    <property type="molecule type" value="Genomic_DNA"/>
</dbReference>
<proteinExistence type="predicted"/>
<evidence type="ECO:0000256" key="1">
    <source>
        <dbReference type="SAM" id="SignalP"/>
    </source>
</evidence>
<evidence type="ECO:0000313" key="3">
    <source>
        <dbReference type="Proteomes" id="UP001215598"/>
    </source>
</evidence>
<keyword evidence="1" id="KW-0732">Signal</keyword>
<feature type="chain" id="PRO_5042155553" evidence="1">
    <location>
        <begin position="27"/>
        <end position="102"/>
    </location>
</feature>
<accession>A0AAD7JLW5</accession>
<dbReference type="AlphaFoldDB" id="A0AAD7JLW5"/>
<dbReference type="Proteomes" id="UP001215598">
    <property type="component" value="Unassembled WGS sequence"/>
</dbReference>
<sequence length="102" mass="10027">MQFTSSFLTLLATVGISAVSATPVNGADPSLSARDGSFCSVMPGRPGGPCPASTALTFAHARCYDHSAAGFCCSVNTTIAACAGAATAGCELGFGTASLEIC</sequence>
<protein>
    <submittedName>
        <fullName evidence="2">Uncharacterized protein</fullName>
    </submittedName>
</protein>